<dbReference type="Proteomes" id="UP000026682">
    <property type="component" value="Unassembled WGS sequence"/>
</dbReference>
<dbReference type="InterPro" id="IPR014710">
    <property type="entry name" value="RmlC-like_jellyroll"/>
</dbReference>
<keyword evidence="1" id="KW-0808">Transferase</keyword>
<dbReference type="PATRIC" id="fig|1331206.3.peg.1587"/>
<dbReference type="EMBL" id="JFZZ01000059">
    <property type="protein sequence ID" value="KAK95348.1"/>
    <property type="molecule type" value="Genomic_DNA"/>
</dbReference>
<sequence>MRYVVVPQTTGVLLLETPEGLRESQLTSGVAYTRPIGVEHNVINPNDTEFVFVEVEIKTAG</sequence>
<evidence type="ECO:0000313" key="1">
    <source>
        <dbReference type="EMBL" id="KAK95348.1"/>
    </source>
</evidence>
<proteinExistence type="predicted"/>
<name>A0A158M4W7_9BORD</name>
<comment type="caution">
    <text evidence="1">The sequence shown here is derived from an EMBL/GenBank/DDBJ whole genome shotgun (WGS) entry which is preliminary data.</text>
</comment>
<organism evidence="1 2">
    <name type="scientific">Bordetella holmesii CDC-H585-BH</name>
    <dbReference type="NCBI Taxonomy" id="1331206"/>
    <lineage>
        <taxon>Bacteria</taxon>
        <taxon>Pseudomonadati</taxon>
        <taxon>Pseudomonadota</taxon>
        <taxon>Betaproteobacteria</taxon>
        <taxon>Burkholderiales</taxon>
        <taxon>Alcaligenaceae</taxon>
        <taxon>Bordetella</taxon>
    </lineage>
</organism>
<protein>
    <submittedName>
        <fullName evidence="1">Putative N-acetyltransferase YedL</fullName>
    </submittedName>
</protein>
<accession>A0A158M4W7</accession>
<dbReference type="InterPro" id="IPR011051">
    <property type="entry name" value="RmlC_Cupin_sf"/>
</dbReference>
<dbReference type="Gene3D" id="2.60.120.10">
    <property type="entry name" value="Jelly Rolls"/>
    <property type="match status" value="1"/>
</dbReference>
<gene>
    <name evidence="1" type="ORF">L497_1709</name>
</gene>
<dbReference type="SUPFAM" id="SSF51182">
    <property type="entry name" value="RmlC-like cupins"/>
    <property type="match status" value="1"/>
</dbReference>
<dbReference type="AlphaFoldDB" id="A0A158M4W7"/>
<reference evidence="1 2" key="1">
    <citation type="submission" date="2014-03" db="EMBL/GenBank/DDBJ databases">
        <title>Genome sequence of Bordetella holmseii.</title>
        <authorList>
            <person name="Harvill E."/>
            <person name="Goodfield L.L."/>
            <person name="Ivanov Y."/>
            <person name="Meyer J.A."/>
            <person name="Newth C."/>
            <person name="Cassiday P."/>
            <person name="Tondella M.L."/>
            <person name="Liao P."/>
            <person name="Zimmerman J."/>
            <person name="Meert K."/>
            <person name="Wessel D."/>
            <person name="Berger J."/>
            <person name="Dean J.M."/>
            <person name="Holubkov R."/>
            <person name="Burr J."/>
            <person name="Liu T."/>
            <person name="Brinkac L.M."/>
            <person name="Sanka R."/>
            <person name="Kim M."/>
            <person name="Losada L."/>
        </authorList>
    </citation>
    <scope>NUCLEOTIDE SEQUENCE [LARGE SCALE GENOMIC DNA]</scope>
    <source>
        <strain evidence="1 2">CDC-H585-BH</strain>
    </source>
</reference>
<dbReference type="GO" id="GO:0016740">
    <property type="term" value="F:transferase activity"/>
    <property type="evidence" value="ECO:0007669"/>
    <property type="project" value="UniProtKB-KW"/>
</dbReference>
<evidence type="ECO:0000313" key="2">
    <source>
        <dbReference type="Proteomes" id="UP000026682"/>
    </source>
</evidence>